<feature type="domain" description="DDE-1" evidence="2">
    <location>
        <begin position="220"/>
        <end position="384"/>
    </location>
</feature>
<dbReference type="SUPFAM" id="SSF46689">
    <property type="entry name" value="Homeodomain-like"/>
    <property type="match status" value="1"/>
</dbReference>
<feature type="compositionally biased region" description="Polar residues" evidence="1">
    <location>
        <begin position="582"/>
        <end position="596"/>
    </location>
</feature>
<evidence type="ECO:0000259" key="3">
    <source>
        <dbReference type="Pfam" id="PF05225"/>
    </source>
</evidence>
<feature type="region of interest" description="Disordered" evidence="1">
    <location>
        <begin position="407"/>
        <end position="555"/>
    </location>
</feature>
<dbReference type="PANTHER" id="PTHR19303:SF71">
    <property type="entry name" value="ZINC FINGER PHD-TYPE DOMAIN-CONTAINING PROTEIN"/>
    <property type="match status" value="1"/>
</dbReference>
<accession>A0A9Q0YL60</accession>
<dbReference type="Gene3D" id="3.30.420.10">
    <property type="entry name" value="Ribonuclease H-like superfamily/Ribonuclease H"/>
    <property type="match status" value="1"/>
</dbReference>
<name>A0A9Q0YL60_HOLLE</name>
<dbReference type="Pfam" id="PF03184">
    <property type="entry name" value="DDE_1"/>
    <property type="match status" value="1"/>
</dbReference>
<feature type="compositionally biased region" description="Polar residues" evidence="1">
    <location>
        <begin position="471"/>
        <end position="480"/>
    </location>
</feature>
<dbReference type="InterPro" id="IPR009057">
    <property type="entry name" value="Homeodomain-like_sf"/>
</dbReference>
<protein>
    <submittedName>
        <fullName evidence="4">Tigger transposable element-derived protein 1</fullName>
    </submittedName>
</protein>
<dbReference type="GO" id="GO:0005634">
    <property type="term" value="C:nucleus"/>
    <property type="evidence" value="ECO:0007669"/>
    <property type="project" value="TreeGrafter"/>
</dbReference>
<dbReference type="InterPro" id="IPR004875">
    <property type="entry name" value="DDE_SF_endonuclease_dom"/>
</dbReference>
<organism evidence="4 5">
    <name type="scientific">Holothuria leucospilota</name>
    <name type="common">Black long sea cucumber</name>
    <name type="synonym">Mertensiothuria leucospilota</name>
    <dbReference type="NCBI Taxonomy" id="206669"/>
    <lineage>
        <taxon>Eukaryota</taxon>
        <taxon>Metazoa</taxon>
        <taxon>Echinodermata</taxon>
        <taxon>Eleutherozoa</taxon>
        <taxon>Echinozoa</taxon>
        <taxon>Holothuroidea</taxon>
        <taxon>Aspidochirotacea</taxon>
        <taxon>Aspidochirotida</taxon>
        <taxon>Holothuriidae</taxon>
        <taxon>Holothuria</taxon>
    </lineage>
</organism>
<dbReference type="Proteomes" id="UP001152320">
    <property type="component" value="Chromosome 18"/>
</dbReference>
<dbReference type="Gene3D" id="1.10.10.60">
    <property type="entry name" value="Homeodomain-like"/>
    <property type="match status" value="1"/>
</dbReference>
<evidence type="ECO:0000313" key="4">
    <source>
        <dbReference type="EMBL" id="KAJ8024369.1"/>
    </source>
</evidence>
<dbReference type="EMBL" id="JAIZAY010000018">
    <property type="protein sequence ID" value="KAJ8024369.1"/>
    <property type="molecule type" value="Genomic_DNA"/>
</dbReference>
<feature type="domain" description="HTH psq-type" evidence="3">
    <location>
        <begin position="16"/>
        <end position="54"/>
    </location>
</feature>
<comment type="caution">
    <text evidence="4">The sequence shown here is derived from an EMBL/GenBank/DDBJ whole genome shotgun (WGS) entry which is preliminary data.</text>
</comment>
<dbReference type="InterPro" id="IPR007889">
    <property type="entry name" value="HTH_Psq"/>
</dbReference>
<sequence length="641" mass="71422">MPRQYKRHTDMGLVPEEAMLEAVELVINGEGMSIRKVAKDKGISKSALARYVKKYQADKNCKLAPNYKHSQIFNPVQEADLAKYLTKCSQMFHGLTPKNTRKLAYEIAVQNNMRIPEKWHENQMAGCDWMSGFLKRHSELSIRNPEATSLARATSFNRHNINAYFDLLEQTIKDGQFTGRRIFNLDETGFTTVQKVPKVIAKMGSKQVGQVTSQERGQLVTVCGIVGATGIALPPVFVFPRKNFRDIMLHGAPENSLGLATESGWMNSTLFVEVIKHVVKHTHASVVDPILVIMDNHESHLSVGALTCAKENGVNILTLPPHTSNQTQPLDRSVYGPIKKYYDAYADSWMMENPGKTITIYQVASLVGSAWTQAATPANIISGFRVSGIWPFNRHVFNEESFLPSAVTDRDLPGQSINSNEQATDPPQKDNNQTHQNHDTVGQDNNSAQQENDTAKQDNNSEQQENDTTKQDNNSAPQKNDTAKQDNSEQQENDTTKQDNSAQQENDTAKQDNNSEQQENDTTIQDNNSAQQENDTAKQDNNPSQYSDKVRQDHTTENRNNVTAELNSNSLQGESNPAHDVNAQSHSPPASASTCGGSYKSPEEIRGYPKVCHLFLFILKTPDPNISGVKSPAPHHPYRCH</sequence>
<feature type="compositionally biased region" description="Polar residues" evidence="1">
    <location>
        <begin position="498"/>
        <end position="547"/>
    </location>
</feature>
<reference evidence="4" key="1">
    <citation type="submission" date="2021-10" db="EMBL/GenBank/DDBJ databases">
        <title>Tropical sea cucumber genome reveals ecological adaptation and Cuvierian tubules defense mechanism.</title>
        <authorList>
            <person name="Chen T."/>
        </authorList>
    </citation>
    <scope>NUCLEOTIDE SEQUENCE</scope>
    <source>
        <strain evidence="4">Nanhai2018</strain>
        <tissue evidence="4">Muscle</tissue>
    </source>
</reference>
<evidence type="ECO:0000313" key="5">
    <source>
        <dbReference type="Proteomes" id="UP001152320"/>
    </source>
</evidence>
<dbReference type="InterPro" id="IPR036397">
    <property type="entry name" value="RNaseH_sf"/>
</dbReference>
<feature type="region of interest" description="Disordered" evidence="1">
    <location>
        <begin position="568"/>
        <end position="600"/>
    </location>
</feature>
<gene>
    <name evidence="4" type="ORF">HOLleu_34267</name>
</gene>
<evidence type="ECO:0000256" key="1">
    <source>
        <dbReference type="SAM" id="MobiDB-lite"/>
    </source>
</evidence>
<evidence type="ECO:0000259" key="2">
    <source>
        <dbReference type="Pfam" id="PF03184"/>
    </source>
</evidence>
<dbReference type="PANTHER" id="PTHR19303">
    <property type="entry name" value="TRANSPOSON"/>
    <property type="match status" value="1"/>
</dbReference>
<proteinExistence type="predicted"/>
<dbReference type="AlphaFoldDB" id="A0A9Q0YL60"/>
<keyword evidence="5" id="KW-1185">Reference proteome</keyword>
<dbReference type="Pfam" id="PF05225">
    <property type="entry name" value="HTH_psq"/>
    <property type="match status" value="1"/>
</dbReference>
<dbReference type="GO" id="GO:0003677">
    <property type="term" value="F:DNA binding"/>
    <property type="evidence" value="ECO:0007669"/>
    <property type="project" value="InterPro"/>
</dbReference>
<dbReference type="InterPro" id="IPR050863">
    <property type="entry name" value="CenT-Element_Derived"/>
</dbReference>
<dbReference type="OrthoDB" id="4327074at2759"/>
<feature type="compositionally biased region" description="Polar residues" evidence="1">
    <location>
        <begin position="415"/>
        <end position="463"/>
    </location>
</feature>